<dbReference type="InterPro" id="IPR013149">
    <property type="entry name" value="ADH-like_C"/>
</dbReference>
<dbReference type="OrthoDB" id="809632at2759"/>
<sequence length="344" mass="37623">MAPIRNGRHLYLELPIGLPVPGKTTAYDNSRTIDLENVTLDGGILIKTLVFSIDPFIRGRMRAPNVNTHIPALQFGEPLSSYGVGKVLRSENSIFKPGDHVYGMIPCEEYIIARDTVRLTMIENKESLPWSVYVGVCGMPGQTAYYGWKEFSAAKEGEVAYVTAAAGPVGSTVVQLAKSDSCKVIASAGSDEKVAFVRSIGADVAFNYKTGDTNKTLEEEGPVNIYWDSVGGETLETALANSAVFGRFIECGMISQVSSVNTLYPIKNLWQVIAKQLKITGFICSSLHTKYSAEFYREIPRRVAEGEIKYLEDREYGLDKVGQALVDVLTGKNNGKKVIIVADD</sequence>
<reference evidence="3 4" key="1">
    <citation type="journal article" date="2012" name="Proc. Natl. Acad. Sci. U.S.A.">
        <title>Comparative genomics of Ceriporiopsis subvermispora and Phanerochaete chrysosporium provide insight into selective ligninolysis.</title>
        <authorList>
            <person name="Fernandez-Fueyo E."/>
            <person name="Ruiz-Duenas F.J."/>
            <person name="Ferreira P."/>
            <person name="Floudas D."/>
            <person name="Hibbett D.S."/>
            <person name="Canessa P."/>
            <person name="Larrondo L.F."/>
            <person name="James T.Y."/>
            <person name="Seelenfreund D."/>
            <person name="Lobos S."/>
            <person name="Polanco R."/>
            <person name="Tello M."/>
            <person name="Honda Y."/>
            <person name="Watanabe T."/>
            <person name="Watanabe T."/>
            <person name="Ryu J.S."/>
            <person name="Kubicek C.P."/>
            <person name="Schmoll M."/>
            <person name="Gaskell J."/>
            <person name="Hammel K.E."/>
            <person name="St John F.J."/>
            <person name="Vanden Wymelenberg A."/>
            <person name="Sabat G."/>
            <person name="Splinter BonDurant S."/>
            <person name="Syed K."/>
            <person name="Yadav J.S."/>
            <person name="Doddapaneni H."/>
            <person name="Subramanian V."/>
            <person name="Lavin J.L."/>
            <person name="Oguiza J.A."/>
            <person name="Perez G."/>
            <person name="Pisabarro A.G."/>
            <person name="Ramirez L."/>
            <person name="Santoyo F."/>
            <person name="Master E."/>
            <person name="Coutinho P.M."/>
            <person name="Henrissat B."/>
            <person name="Lombard V."/>
            <person name="Magnuson J.K."/>
            <person name="Kuees U."/>
            <person name="Hori C."/>
            <person name="Igarashi K."/>
            <person name="Samejima M."/>
            <person name="Held B.W."/>
            <person name="Barry K.W."/>
            <person name="LaButti K.M."/>
            <person name="Lapidus A."/>
            <person name="Lindquist E.A."/>
            <person name="Lucas S.M."/>
            <person name="Riley R."/>
            <person name="Salamov A.A."/>
            <person name="Hoffmeister D."/>
            <person name="Schwenk D."/>
            <person name="Hadar Y."/>
            <person name="Yarden O."/>
            <person name="de Vries R.P."/>
            <person name="Wiebenga A."/>
            <person name="Stenlid J."/>
            <person name="Eastwood D."/>
            <person name="Grigoriev I.V."/>
            <person name="Berka R.M."/>
            <person name="Blanchette R.A."/>
            <person name="Kersten P."/>
            <person name="Martinez A.T."/>
            <person name="Vicuna R."/>
            <person name="Cullen D."/>
        </authorList>
    </citation>
    <scope>NUCLEOTIDE SEQUENCE [LARGE SCALE GENOMIC DNA]</scope>
    <source>
        <strain evidence="3 4">B</strain>
    </source>
</reference>
<dbReference type="Gene3D" id="3.90.180.10">
    <property type="entry name" value="Medium-chain alcohol dehydrogenases, catalytic domain"/>
    <property type="match status" value="1"/>
</dbReference>
<name>M2RK66_CERS8</name>
<accession>M2RK66</accession>
<evidence type="ECO:0000259" key="2">
    <source>
        <dbReference type="SMART" id="SM00829"/>
    </source>
</evidence>
<evidence type="ECO:0000313" key="4">
    <source>
        <dbReference type="Proteomes" id="UP000016930"/>
    </source>
</evidence>
<dbReference type="GO" id="GO:0016628">
    <property type="term" value="F:oxidoreductase activity, acting on the CH-CH group of donors, NAD or NADP as acceptor"/>
    <property type="evidence" value="ECO:0007669"/>
    <property type="project" value="InterPro"/>
</dbReference>
<dbReference type="InterPro" id="IPR036291">
    <property type="entry name" value="NAD(P)-bd_dom_sf"/>
</dbReference>
<dbReference type="STRING" id="914234.M2RK66"/>
<organism evidence="3 4">
    <name type="scientific">Ceriporiopsis subvermispora (strain B)</name>
    <name type="common">White-rot fungus</name>
    <name type="synonym">Gelatoporia subvermispora</name>
    <dbReference type="NCBI Taxonomy" id="914234"/>
    <lineage>
        <taxon>Eukaryota</taxon>
        <taxon>Fungi</taxon>
        <taxon>Dikarya</taxon>
        <taxon>Basidiomycota</taxon>
        <taxon>Agaricomycotina</taxon>
        <taxon>Agaricomycetes</taxon>
        <taxon>Polyporales</taxon>
        <taxon>Gelatoporiaceae</taxon>
        <taxon>Gelatoporia</taxon>
    </lineage>
</organism>
<dbReference type="Pfam" id="PF16884">
    <property type="entry name" value="ADH_N_2"/>
    <property type="match status" value="1"/>
</dbReference>
<dbReference type="InterPro" id="IPR020843">
    <property type="entry name" value="ER"/>
</dbReference>
<dbReference type="SMART" id="SM00829">
    <property type="entry name" value="PKS_ER"/>
    <property type="match status" value="1"/>
</dbReference>
<dbReference type="SUPFAM" id="SSF51735">
    <property type="entry name" value="NAD(P)-binding Rossmann-fold domains"/>
    <property type="match status" value="1"/>
</dbReference>
<dbReference type="InterPro" id="IPR041694">
    <property type="entry name" value="ADH_N_2"/>
</dbReference>
<keyword evidence="1" id="KW-0560">Oxidoreductase</keyword>
<dbReference type="Gene3D" id="3.40.50.720">
    <property type="entry name" value="NAD(P)-binding Rossmann-like Domain"/>
    <property type="match status" value="1"/>
</dbReference>
<gene>
    <name evidence="3" type="ORF">CERSUDRAFT_93269</name>
</gene>
<dbReference type="Pfam" id="PF00107">
    <property type="entry name" value="ADH_zinc_N"/>
    <property type="match status" value="1"/>
</dbReference>
<dbReference type="PANTHER" id="PTHR43205:SF7">
    <property type="entry name" value="PROSTAGLANDIN REDUCTASE 1"/>
    <property type="match status" value="1"/>
</dbReference>
<dbReference type="SUPFAM" id="SSF50129">
    <property type="entry name" value="GroES-like"/>
    <property type="match status" value="1"/>
</dbReference>
<dbReference type="PANTHER" id="PTHR43205">
    <property type="entry name" value="PROSTAGLANDIN REDUCTASE"/>
    <property type="match status" value="1"/>
</dbReference>
<dbReference type="HOGENOM" id="CLU_026673_29_1_1"/>
<proteinExistence type="predicted"/>
<dbReference type="FunFam" id="3.40.50.720:FF:000121">
    <property type="entry name" value="Prostaglandin reductase 2"/>
    <property type="match status" value="1"/>
</dbReference>
<dbReference type="InterPro" id="IPR011032">
    <property type="entry name" value="GroES-like_sf"/>
</dbReference>
<feature type="domain" description="Enoyl reductase (ER)" evidence="2">
    <location>
        <begin position="25"/>
        <end position="339"/>
    </location>
</feature>
<dbReference type="AlphaFoldDB" id="M2RK66"/>
<evidence type="ECO:0000256" key="1">
    <source>
        <dbReference type="ARBA" id="ARBA00023002"/>
    </source>
</evidence>
<dbReference type="Proteomes" id="UP000016930">
    <property type="component" value="Unassembled WGS sequence"/>
</dbReference>
<keyword evidence="4" id="KW-1185">Reference proteome</keyword>
<dbReference type="CDD" id="cd05288">
    <property type="entry name" value="PGDH"/>
    <property type="match status" value="1"/>
</dbReference>
<dbReference type="EMBL" id="KB445794">
    <property type="protein sequence ID" value="EMD39221.1"/>
    <property type="molecule type" value="Genomic_DNA"/>
</dbReference>
<protein>
    <recommendedName>
        <fullName evidence="2">Enoyl reductase (ER) domain-containing protein</fullName>
    </recommendedName>
</protein>
<dbReference type="InterPro" id="IPR045010">
    <property type="entry name" value="MDR_fam"/>
</dbReference>
<evidence type="ECO:0000313" key="3">
    <source>
        <dbReference type="EMBL" id="EMD39221.1"/>
    </source>
</evidence>